<proteinExistence type="predicted"/>
<sequence>MPLPTDAMIKRLGSVNCLSLAAKDGVETRLCRLALSMFRLKIDLLFVCETKRNAWFGEKRFDPDNKVTCLFGDFNKTGGVGFLMTNHLKKFIVYSKFIGTRLGRVDFNMGGFIVACVVVYAPTQCSDQKSKDLFYKELEEMCNLEAYDKLIIGGDFNGRIGSNYRKKEARLSF</sequence>
<accession>A0AC35TS20</accession>
<reference evidence="2" key="1">
    <citation type="submission" date="2016-11" db="UniProtKB">
        <authorList>
            <consortium name="WormBaseParasite"/>
        </authorList>
    </citation>
    <scope>IDENTIFICATION</scope>
    <source>
        <strain evidence="2">KR3021</strain>
    </source>
</reference>
<protein>
    <submittedName>
        <fullName evidence="2">Endo/exonuclease/phosphatase domain-containing protein</fullName>
    </submittedName>
</protein>
<organism evidence="1 2">
    <name type="scientific">Rhabditophanes sp. KR3021</name>
    <dbReference type="NCBI Taxonomy" id="114890"/>
    <lineage>
        <taxon>Eukaryota</taxon>
        <taxon>Metazoa</taxon>
        <taxon>Ecdysozoa</taxon>
        <taxon>Nematoda</taxon>
        <taxon>Chromadorea</taxon>
        <taxon>Rhabditida</taxon>
        <taxon>Tylenchina</taxon>
        <taxon>Panagrolaimomorpha</taxon>
        <taxon>Strongyloidoidea</taxon>
        <taxon>Alloionematidae</taxon>
        <taxon>Rhabditophanes</taxon>
    </lineage>
</organism>
<dbReference type="WBParaSite" id="RSKR_0000360700.1">
    <property type="protein sequence ID" value="RSKR_0000360700.1"/>
    <property type="gene ID" value="RSKR_0000360700"/>
</dbReference>
<dbReference type="Proteomes" id="UP000095286">
    <property type="component" value="Unplaced"/>
</dbReference>
<evidence type="ECO:0000313" key="1">
    <source>
        <dbReference type="Proteomes" id="UP000095286"/>
    </source>
</evidence>
<name>A0AC35TS20_9BILA</name>
<evidence type="ECO:0000313" key="2">
    <source>
        <dbReference type="WBParaSite" id="RSKR_0000360700.1"/>
    </source>
</evidence>